<sequence>MAMSATRPLGASGLAAPPQMLRLSARLGRRGQGARNVAHLLQLALAKGMSFVDVTDVLGIEGAAEVIRGWREDLVLALRFGTRNEDGHAVPDSNAASVRLACEAGLQRLGLEGGCIDLFYQEVPDPETPVEATAEALKALIDEGKVRAVGIAGVDADTIQRANSVQPISAVSLQWSAWNPKSSRNGILTVCRELGVGILATKAAGGGVRNAHLLEAAVISEKVKQILDDSHPKVLKRLQAIWDQSAAVLEKQVKRKASIQGDNMSKMVAAILDRQAQGLVVKFRLLLSDQDSHLTAQVQDLAAKQTQHASGRVSALLDRQLEVFGKRVESLSGLPDREFLDRVQKVQKHQQHVLVMRLTRIRRNQADRLLASLGEQLGQASLVAKKADKVLSNQSCRLIAKVLQKQDRQGQRMAVKVQKTQERRRAVAAVKIESILHRRSCQVGKKIGVLLARAPASVPLCVRKRLNQQSEALAVKLHALASKGVRTQRMKVVVHRIMQRQAVAVLAEVESVVERRNSRVGRVAKKALGLDGTPSSEDGTEAEAGMGQPDLLGGLHAATALAISGRIGEVAEARGVELVAACMAWLHHQGEDVFPVAVVGGRGSVLDALVQGAALELTPEEANRMGNPGADELDVDDWDDCDAGLQPIHGHPVHG</sequence>
<dbReference type="EMBL" id="CAJHUC010000341">
    <property type="protein sequence ID" value="CAD7695422.1"/>
    <property type="molecule type" value="Genomic_DNA"/>
</dbReference>
<evidence type="ECO:0000313" key="3">
    <source>
        <dbReference type="EMBL" id="CAD7695422.1"/>
    </source>
</evidence>
<dbReference type="InterPro" id="IPR036812">
    <property type="entry name" value="NAD(P)_OxRdtase_dom_sf"/>
</dbReference>
<dbReference type="PANTHER" id="PTHR43625">
    <property type="entry name" value="AFLATOXIN B1 ALDEHYDE REDUCTASE"/>
    <property type="match status" value="1"/>
</dbReference>
<dbReference type="Gene3D" id="3.20.20.100">
    <property type="entry name" value="NADP-dependent oxidoreductase domain"/>
    <property type="match status" value="1"/>
</dbReference>
<dbReference type="InterPro" id="IPR023210">
    <property type="entry name" value="NADP_OxRdtase_dom"/>
</dbReference>
<dbReference type="SUPFAM" id="SSF51430">
    <property type="entry name" value="NAD(P)-linked oxidoreductase"/>
    <property type="match status" value="1"/>
</dbReference>
<organism evidence="3 4">
    <name type="scientific">Ostreobium quekettii</name>
    <dbReference type="NCBI Taxonomy" id="121088"/>
    <lineage>
        <taxon>Eukaryota</taxon>
        <taxon>Viridiplantae</taxon>
        <taxon>Chlorophyta</taxon>
        <taxon>core chlorophytes</taxon>
        <taxon>Ulvophyceae</taxon>
        <taxon>TCBD clade</taxon>
        <taxon>Bryopsidales</taxon>
        <taxon>Ostreobineae</taxon>
        <taxon>Ostreobiaceae</taxon>
        <taxon>Ostreobium</taxon>
    </lineage>
</organism>
<name>A0A8S1IKT0_9CHLO</name>
<reference evidence="3" key="1">
    <citation type="submission" date="2020-12" db="EMBL/GenBank/DDBJ databases">
        <authorList>
            <person name="Iha C."/>
        </authorList>
    </citation>
    <scope>NUCLEOTIDE SEQUENCE</scope>
</reference>
<accession>A0A8S1IKT0</accession>
<protein>
    <recommendedName>
        <fullName evidence="2">NADP-dependent oxidoreductase domain-containing protein</fullName>
    </recommendedName>
</protein>
<gene>
    <name evidence="3" type="ORF">OSTQU699_LOCUS783</name>
</gene>
<dbReference type="OrthoDB" id="37537at2759"/>
<feature type="domain" description="NADP-dependent oxidoreductase" evidence="2">
    <location>
        <begin position="36"/>
        <end position="210"/>
    </location>
</feature>
<proteinExistence type="predicted"/>
<dbReference type="Pfam" id="PF00248">
    <property type="entry name" value="Aldo_ket_red"/>
    <property type="match status" value="1"/>
</dbReference>
<evidence type="ECO:0000256" key="1">
    <source>
        <dbReference type="ARBA" id="ARBA00023002"/>
    </source>
</evidence>
<evidence type="ECO:0000313" key="4">
    <source>
        <dbReference type="Proteomes" id="UP000708148"/>
    </source>
</evidence>
<keyword evidence="4" id="KW-1185">Reference proteome</keyword>
<dbReference type="AlphaFoldDB" id="A0A8S1IKT0"/>
<dbReference type="Proteomes" id="UP000708148">
    <property type="component" value="Unassembled WGS sequence"/>
</dbReference>
<dbReference type="GO" id="GO:0005737">
    <property type="term" value="C:cytoplasm"/>
    <property type="evidence" value="ECO:0007669"/>
    <property type="project" value="TreeGrafter"/>
</dbReference>
<comment type="caution">
    <text evidence="3">The sequence shown here is derived from an EMBL/GenBank/DDBJ whole genome shotgun (WGS) entry which is preliminary data.</text>
</comment>
<keyword evidence="1" id="KW-0560">Oxidoreductase</keyword>
<dbReference type="PANTHER" id="PTHR43625:SF40">
    <property type="entry name" value="ALDO-KETO REDUCTASE YAKC [NADP(+)]"/>
    <property type="match status" value="1"/>
</dbReference>
<dbReference type="GO" id="GO:0016491">
    <property type="term" value="F:oxidoreductase activity"/>
    <property type="evidence" value="ECO:0007669"/>
    <property type="project" value="UniProtKB-KW"/>
</dbReference>
<dbReference type="InterPro" id="IPR050791">
    <property type="entry name" value="Aldo-Keto_reductase"/>
</dbReference>
<evidence type="ECO:0000259" key="2">
    <source>
        <dbReference type="Pfam" id="PF00248"/>
    </source>
</evidence>